<dbReference type="Proteomes" id="UP000589132">
    <property type="component" value="Unassembled WGS sequence"/>
</dbReference>
<proteinExistence type="inferred from homology"/>
<dbReference type="GO" id="GO:0000049">
    <property type="term" value="F:tRNA binding"/>
    <property type="evidence" value="ECO:0007669"/>
    <property type="project" value="UniProtKB-KW"/>
</dbReference>
<comment type="caution">
    <text evidence="16">The sequence shown here is derived from an EMBL/GenBank/DDBJ whole genome shotgun (WGS) entry which is preliminary data.</text>
</comment>
<keyword evidence="9" id="KW-0694">RNA-binding</keyword>
<sequence>MTSEYLFELGGENKELAKIEARELLKTEGYNPETGFEEGQTVIIKTSQKLALKTIRRLGMTKRVSRIIHSSEEKDIGKVIEQLPTLDLGKSSFAIRQIRRNVISERKIAIKIGRKIPIENEIDLDNPDVKILFYTGSRTIISILEENSTTSYKSCLEHHVRYRPYFSPISIHPRIARSMVNLANCSPNDTVLDPFCGTGGILIEAADMGMKAKGMDLLEKMVVNSKGNLEHFGLEGKIKKGDVEESKNQSFEAIVTDPPYGIASSTGGENISELLQRTMNIFSEAMEKGKRIVMAISNPELIQTTNFKKIYQFEWYIHKSLTRYIMVLEKN</sequence>
<evidence type="ECO:0000256" key="13">
    <source>
        <dbReference type="ARBA" id="ARBA00066936"/>
    </source>
</evidence>
<keyword evidence="5 16" id="KW-0489">Methyltransferase</keyword>
<evidence type="ECO:0000259" key="15">
    <source>
        <dbReference type="Pfam" id="PF01170"/>
    </source>
</evidence>
<evidence type="ECO:0000313" key="16">
    <source>
        <dbReference type="EMBL" id="HIA97871.1"/>
    </source>
</evidence>
<evidence type="ECO:0000256" key="10">
    <source>
        <dbReference type="ARBA" id="ARBA00051883"/>
    </source>
</evidence>
<evidence type="ECO:0000256" key="9">
    <source>
        <dbReference type="ARBA" id="ARBA00022884"/>
    </source>
</evidence>
<dbReference type="EMBL" id="DTTC01000085">
    <property type="protein sequence ID" value="HIA97871.1"/>
    <property type="molecule type" value="Genomic_DNA"/>
</dbReference>
<name>A0A7J4CYV2_9ARCH</name>
<keyword evidence="6 16" id="KW-0808">Transferase</keyword>
<dbReference type="PRINTS" id="PR00507">
    <property type="entry name" value="N12N6MTFRASE"/>
</dbReference>
<dbReference type="FunFam" id="3.40.50.150:FF:000251">
    <property type="entry name" value="Putative RNA methylase"/>
    <property type="match status" value="1"/>
</dbReference>
<keyword evidence="7" id="KW-0949">S-adenosyl-L-methionine</keyword>
<evidence type="ECO:0000256" key="12">
    <source>
        <dbReference type="ARBA" id="ARBA00061338"/>
    </source>
</evidence>
<evidence type="ECO:0000256" key="14">
    <source>
        <dbReference type="ARBA" id="ARBA00082665"/>
    </source>
</evidence>
<dbReference type="InterPro" id="IPR029063">
    <property type="entry name" value="SAM-dependent_MTases_sf"/>
</dbReference>
<evidence type="ECO:0000256" key="7">
    <source>
        <dbReference type="ARBA" id="ARBA00022691"/>
    </source>
</evidence>
<dbReference type="InterPro" id="IPR053943">
    <property type="entry name" value="RlmKL-like_Mtase_CS"/>
</dbReference>
<keyword evidence="8" id="KW-0819">tRNA processing</keyword>
<accession>A0A7J4CYV2</accession>
<dbReference type="PROSITE" id="PS00092">
    <property type="entry name" value="N6_MTASE"/>
    <property type="match status" value="1"/>
</dbReference>
<evidence type="ECO:0000256" key="4">
    <source>
        <dbReference type="ARBA" id="ARBA00022555"/>
    </source>
</evidence>
<comment type="subunit">
    <text evidence="2">Monomer.</text>
</comment>
<dbReference type="Gene3D" id="3.40.50.150">
    <property type="entry name" value="Vaccinia Virus protein VP39"/>
    <property type="match status" value="1"/>
</dbReference>
<evidence type="ECO:0000256" key="5">
    <source>
        <dbReference type="ARBA" id="ARBA00022603"/>
    </source>
</evidence>
<evidence type="ECO:0000256" key="8">
    <source>
        <dbReference type="ARBA" id="ARBA00022694"/>
    </source>
</evidence>
<dbReference type="InterPro" id="IPR000241">
    <property type="entry name" value="RlmKL-like_Mtase"/>
</dbReference>
<keyword evidence="3" id="KW-0963">Cytoplasm</keyword>
<dbReference type="PROSITE" id="PS01261">
    <property type="entry name" value="UPF0020"/>
    <property type="match status" value="1"/>
</dbReference>
<dbReference type="Pfam" id="PF01170">
    <property type="entry name" value="UPF0020"/>
    <property type="match status" value="1"/>
</dbReference>
<dbReference type="GO" id="GO:0160101">
    <property type="term" value="F:tRNA (guanine(10)-N2)-dimethyltransferase activity"/>
    <property type="evidence" value="ECO:0007669"/>
    <property type="project" value="UniProtKB-EC"/>
</dbReference>
<comment type="similarity">
    <text evidence="12">Belongs to the methyltransferase superfamily. Trm-G10 family.</text>
</comment>
<protein>
    <recommendedName>
        <fullName evidence="13">tRNA (guanine(10)-N(2))-dimethyltransferase</fullName>
        <ecNumber evidence="13">2.1.1.213</ecNumber>
    </recommendedName>
    <alternativeName>
        <fullName evidence="14">tRNA:G10 dimethyltransferase</fullName>
    </alternativeName>
</protein>
<evidence type="ECO:0000256" key="3">
    <source>
        <dbReference type="ARBA" id="ARBA00022490"/>
    </source>
</evidence>
<dbReference type="GO" id="GO:0005737">
    <property type="term" value="C:cytoplasm"/>
    <property type="evidence" value="ECO:0007669"/>
    <property type="project" value="UniProtKB-SubCell"/>
</dbReference>
<dbReference type="EC" id="2.1.1.213" evidence="13"/>
<comment type="catalytic activity">
    <reaction evidence="10">
        <text>guanosine(10) in tRNA + 2 S-adenosyl-L-methionine = N(2)-dimethylguanosine(10) in tRNA + 2 S-adenosyl-L-homocysteine + 2 H(+)</text>
        <dbReference type="Rhea" id="RHEA:43124"/>
        <dbReference type="Rhea" id="RHEA-COMP:10355"/>
        <dbReference type="Rhea" id="RHEA-COMP:10358"/>
        <dbReference type="ChEBI" id="CHEBI:15378"/>
        <dbReference type="ChEBI" id="CHEBI:57856"/>
        <dbReference type="ChEBI" id="CHEBI:59789"/>
        <dbReference type="ChEBI" id="CHEBI:74269"/>
        <dbReference type="ChEBI" id="CHEBI:74513"/>
        <dbReference type="EC" id="2.1.1.213"/>
    </reaction>
</comment>
<dbReference type="PANTHER" id="PTHR14911">
    <property type="entry name" value="THUMP DOMAIN-CONTAINING"/>
    <property type="match status" value="1"/>
</dbReference>
<feature type="domain" description="Ribosomal RNA large subunit methyltransferase K/L-like methyltransferase" evidence="15">
    <location>
        <begin position="161"/>
        <end position="301"/>
    </location>
</feature>
<dbReference type="SUPFAM" id="SSF53335">
    <property type="entry name" value="S-adenosyl-L-methionine-dependent methyltransferases"/>
    <property type="match status" value="1"/>
</dbReference>
<evidence type="ECO:0000256" key="11">
    <source>
        <dbReference type="ARBA" id="ARBA00054380"/>
    </source>
</evidence>
<evidence type="ECO:0000256" key="2">
    <source>
        <dbReference type="ARBA" id="ARBA00011245"/>
    </source>
</evidence>
<evidence type="ECO:0000313" key="17">
    <source>
        <dbReference type="Proteomes" id="UP000589132"/>
    </source>
</evidence>
<dbReference type="PANTHER" id="PTHR14911:SF13">
    <property type="entry name" value="TRNA (GUANINE(6)-N2)-METHYLTRANSFERASE THUMP3"/>
    <property type="match status" value="1"/>
</dbReference>
<reference evidence="17" key="1">
    <citation type="journal article" date="2019" name="bioRxiv">
        <title>Genome diversification in globally distributed novel marine Proteobacteria is linked to environmental adaptation.</title>
        <authorList>
            <person name="Zhou Z."/>
            <person name="Tran P.Q."/>
            <person name="Kieft K."/>
            <person name="Anantharaman K."/>
        </authorList>
    </citation>
    <scope>NUCLEOTIDE SEQUENCE [LARGE SCALE GENOMIC DNA]</scope>
</reference>
<comment type="subcellular location">
    <subcellularLocation>
        <location evidence="1">Cytoplasm</location>
    </subcellularLocation>
</comment>
<dbReference type="AlphaFoldDB" id="A0A7J4CYV2"/>
<evidence type="ECO:0000256" key="6">
    <source>
        <dbReference type="ARBA" id="ARBA00022679"/>
    </source>
</evidence>
<dbReference type="InterPro" id="IPR002052">
    <property type="entry name" value="DNA_methylase_N6_adenine_CS"/>
</dbReference>
<keyword evidence="4" id="KW-0820">tRNA-binding</keyword>
<comment type="function">
    <text evidence="11">Catalyzes the adenosylmethionine-dependent methylation of the exocyclic amino group (N(2)) of guanosine at position 10 of various tRNAs. Acts via a two-step process that leads to the formation of either N(2)-monomethyl (m(2)G) or N(2)-dimethylguanosine (m(2)(2)G).</text>
</comment>
<organism evidence="16 17">
    <name type="scientific">Marine Group III euryarchaeote</name>
    <dbReference type="NCBI Taxonomy" id="2173149"/>
    <lineage>
        <taxon>Archaea</taxon>
        <taxon>Methanobacteriati</taxon>
        <taxon>Thermoplasmatota</taxon>
        <taxon>Thermoplasmata</taxon>
        <taxon>Candidatus Thermoprofundales</taxon>
    </lineage>
</organism>
<dbReference type="GO" id="GO:0030488">
    <property type="term" value="P:tRNA methylation"/>
    <property type="evidence" value="ECO:0007669"/>
    <property type="project" value="TreeGrafter"/>
</dbReference>
<gene>
    <name evidence="16" type="ORF">EYO15_01650</name>
</gene>
<evidence type="ECO:0000256" key="1">
    <source>
        <dbReference type="ARBA" id="ARBA00004496"/>
    </source>
</evidence>
<dbReference type="CDD" id="cd02440">
    <property type="entry name" value="AdoMet_MTases"/>
    <property type="match status" value="1"/>
</dbReference>